<reference evidence="4 5" key="1">
    <citation type="submission" date="2019-02" db="EMBL/GenBank/DDBJ databases">
        <title>Deep-cultivation of Planctomycetes and their phenomic and genomic characterization uncovers novel biology.</title>
        <authorList>
            <person name="Wiegand S."/>
            <person name="Jogler M."/>
            <person name="Boedeker C."/>
            <person name="Pinto D."/>
            <person name="Vollmers J."/>
            <person name="Rivas-Marin E."/>
            <person name="Kohn T."/>
            <person name="Peeters S.H."/>
            <person name="Heuer A."/>
            <person name="Rast P."/>
            <person name="Oberbeckmann S."/>
            <person name="Bunk B."/>
            <person name="Jeske O."/>
            <person name="Meyerdierks A."/>
            <person name="Storesund J.E."/>
            <person name="Kallscheuer N."/>
            <person name="Luecker S."/>
            <person name="Lage O.M."/>
            <person name="Pohl T."/>
            <person name="Merkel B.J."/>
            <person name="Hornburger P."/>
            <person name="Mueller R.-W."/>
            <person name="Bruemmer F."/>
            <person name="Labrenz M."/>
            <person name="Spormann A.M."/>
            <person name="Op Den Camp H."/>
            <person name="Overmann J."/>
            <person name="Amann R."/>
            <person name="Jetten M.S.M."/>
            <person name="Mascher T."/>
            <person name="Medema M.H."/>
            <person name="Devos D.P."/>
            <person name="Kaster A.-K."/>
            <person name="Ovreas L."/>
            <person name="Rohde M."/>
            <person name="Galperin M.Y."/>
            <person name="Jogler C."/>
        </authorList>
    </citation>
    <scope>NUCLEOTIDE SEQUENCE [LARGE SCALE GENOMIC DNA]</scope>
    <source>
        <strain evidence="4 5">Mal64</strain>
    </source>
</reference>
<comment type="caution">
    <text evidence="4">The sequence shown here is derived from an EMBL/GenBank/DDBJ whole genome shotgun (WGS) entry which is preliminary data.</text>
</comment>
<dbReference type="AlphaFoldDB" id="A0A5C5ZGK4"/>
<dbReference type="Pfam" id="PF01595">
    <property type="entry name" value="CNNM"/>
    <property type="match status" value="1"/>
</dbReference>
<feature type="transmembrane region" description="Helical" evidence="2">
    <location>
        <begin position="129"/>
        <end position="147"/>
    </location>
</feature>
<dbReference type="OrthoDB" id="274143at2"/>
<feature type="transmembrane region" description="Helical" evidence="2">
    <location>
        <begin position="91"/>
        <end position="109"/>
    </location>
</feature>
<dbReference type="EMBL" id="SJPQ01000004">
    <property type="protein sequence ID" value="TWT86549.1"/>
    <property type="molecule type" value="Genomic_DNA"/>
</dbReference>
<dbReference type="GO" id="GO:0016020">
    <property type="term" value="C:membrane"/>
    <property type="evidence" value="ECO:0007669"/>
    <property type="project" value="UniProtKB-UniRule"/>
</dbReference>
<name>A0A5C5ZGK4_9BACT</name>
<dbReference type="PANTHER" id="PTHR43099:SF5">
    <property type="entry name" value="HLYC_CORC FAMILY TRANSPORTER"/>
    <property type="match status" value="1"/>
</dbReference>
<gene>
    <name evidence="4" type="ORF">Mal64_33750</name>
</gene>
<organism evidence="4 5">
    <name type="scientific">Pseudobythopirellula maris</name>
    <dbReference type="NCBI Taxonomy" id="2527991"/>
    <lineage>
        <taxon>Bacteria</taxon>
        <taxon>Pseudomonadati</taxon>
        <taxon>Planctomycetota</taxon>
        <taxon>Planctomycetia</taxon>
        <taxon>Pirellulales</taxon>
        <taxon>Lacipirellulaceae</taxon>
        <taxon>Pseudobythopirellula</taxon>
    </lineage>
</organism>
<dbReference type="SUPFAM" id="SSF54631">
    <property type="entry name" value="CBS-domain pair"/>
    <property type="match status" value="1"/>
</dbReference>
<dbReference type="Proteomes" id="UP000315440">
    <property type="component" value="Unassembled WGS sequence"/>
</dbReference>
<evidence type="ECO:0000256" key="1">
    <source>
        <dbReference type="PROSITE-ProRule" id="PRU01193"/>
    </source>
</evidence>
<keyword evidence="1 2" id="KW-0472">Membrane</keyword>
<keyword evidence="5" id="KW-1185">Reference proteome</keyword>
<evidence type="ECO:0000259" key="3">
    <source>
        <dbReference type="PROSITE" id="PS51846"/>
    </source>
</evidence>
<keyword evidence="1 2" id="KW-1133">Transmembrane helix</keyword>
<evidence type="ECO:0000313" key="5">
    <source>
        <dbReference type="Proteomes" id="UP000315440"/>
    </source>
</evidence>
<protein>
    <recommendedName>
        <fullName evidence="3">CNNM transmembrane domain-containing protein</fullName>
    </recommendedName>
</protein>
<accession>A0A5C5ZGK4</accession>
<keyword evidence="1 2" id="KW-0812">Transmembrane</keyword>
<feature type="transmembrane region" description="Helical" evidence="2">
    <location>
        <begin position="67"/>
        <end position="84"/>
    </location>
</feature>
<dbReference type="PANTHER" id="PTHR43099">
    <property type="entry name" value="UPF0053 PROTEIN YRKA"/>
    <property type="match status" value="1"/>
</dbReference>
<dbReference type="RefSeq" id="WP_146402394.1">
    <property type="nucleotide sequence ID" value="NZ_SJPQ01000004.1"/>
</dbReference>
<dbReference type="InterPro" id="IPR051676">
    <property type="entry name" value="UPF0053_domain"/>
</dbReference>
<evidence type="ECO:0000313" key="4">
    <source>
        <dbReference type="EMBL" id="TWT86549.1"/>
    </source>
</evidence>
<proteinExistence type="predicted"/>
<sequence>MLLALLLFFVGLMLSAFFSGSETGFYRAPRLRMVIDSLAGDRVAKRLLWAANRPTLFVATSLVGNNVANYLVSLAVVIAASVWFPGSEAAGVLVPIAFTPIVFICGELLPKNAFLDAPYRLLRKCVPGLMIAGFLFAPISALLWLVGRTLEWIGNAPVAKLRVALARREIEGVFDEGHAIGLLASAQKDLALATFSLARRPLKEFILPVAKEPIARADMSRRAVLRLARQRRLDELPVVNADSPLEPIGKVRVLDCALAPGADGLPVLPLPVLRDTDSALRAITRLQTDDETLAQARDASGKLLGYVRLENLYAELLAGE</sequence>
<dbReference type="InterPro" id="IPR002550">
    <property type="entry name" value="CNNM"/>
</dbReference>
<evidence type="ECO:0000256" key="2">
    <source>
        <dbReference type="SAM" id="Phobius"/>
    </source>
</evidence>
<feature type="domain" description="CNNM transmembrane" evidence="3">
    <location>
        <begin position="1"/>
        <end position="187"/>
    </location>
</feature>
<dbReference type="PROSITE" id="PS51846">
    <property type="entry name" value="CNNM"/>
    <property type="match status" value="1"/>
</dbReference>
<dbReference type="InterPro" id="IPR046342">
    <property type="entry name" value="CBS_dom_sf"/>
</dbReference>